<reference evidence="9 10" key="1">
    <citation type="submission" date="2024-02" db="EMBL/GenBank/DDBJ databases">
        <authorList>
            <person name="Daric V."/>
            <person name="Darras S."/>
        </authorList>
    </citation>
    <scope>NUCLEOTIDE SEQUENCE [LARGE SCALE GENOMIC DNA]</scope>
</reference>
<dbReference type="Gene3D" id="1.20.1740.10">
    <property type="entry name" value="Amino acid/polyamine transporter I"/>
    <property type="match status" value="2"/>
</dbReference>
<sequence>MKLKPLNLDSPKMSPGEEIISFLRNMFRKKGFPSKTFSSELRRCLSFADLLFLSYGAIVGGGIYFAMGPALHLAGPSVILSYVFAGTASTLSGLCYSELGTRILVAGSSYQYAYTAIGELIGFLVGWNIVIGHAVGAAAGAKGCSQYIDAMFGNPIKKYMQVHLPMSGGLVATYPDFVAGGIMAVITVFVAFGIKTSTIMNMIMTTGNALIFGFVMVSGIILGKTENIAGSESWGGFFPHGFTGCLAGAATLISAFEGYEILATVSEEAMNPLRDIPLSIVASVGSVTVLYAFVSIALVSLLPWYEIPVTSTFTVIYAKVGWTWAKYVITVGVVATTVGCCISLSTSVPRYLYAMARDGLLMPFLLKISERTGVPITATVMGGMLGVLLAIILTTEDLINLLSVGQLLACLSVAFALIKLRYSPVKVTAQSSGSTPFTSSERHEEEASQEPSSPTSQTSLLEKKTVTPGTPKCQPAENEHRFIGWIRSFEPGSIPTALLLFCIVFSAGAVALFIFGFKWVESWWFITLAVVFVTIALASLLLLYAFVRDDNFPTFKLPLVPLLPYITTLINLALLLSIKKDTWIRLSIWMGIGLIIYFSYGYRHSKLHKCLPKNDIHDGTRYINNHPIGDTNTEL</sequence>
<evidence type="ECO:0000256" key="3">
    <source>
        <dbReference type="ARBA" id="ARBA00022692"/>
    </source>
</evidence>
<protein>
    <recommendedName>
        <fullName evidence="8">Cationic amino acid transporter C-terminal domain-containing protein</fullName>
    </recommendedName>
</protein>
<feature type="transmembrane region" description="Helical" evidence="7">
    <location>
        <begin position="559"/>
        <end position="578"/>
    </location>
</feature>
<evidence type="ECO:0000313" key="9">
    <source>
        <dbReference type="EMBL" id="CAK8684399.1"/>
    </source>
</evidence>
<feature type="transmembrane region" description="Helical" evidence="7">
    <location>
        <begin position="111"/>
        <end position="130"/>
    </location>
</feature>
<feature type="region of interest" description="Disordered" evidence="6">
    <location>
        <begin position="429"/>
        <end position="475"/>
    </location>
</feature>
<dbReference type="EMBL" id="CAWYQH010000097">
    <property type="protein sequence ID" value="CAK8684399.1"/>
    <property type="molecule type" value="Genomic_DNA"/>
</dbReference>
<feature type="compositionally biased region" description="Low complexity" evidence="6">
    <location>
        <begin position="449"/>
        <end position="460"/>
    </location>
</feature>
<gene>
    <name evidence="9" type="ORF">CVLEPA_LOCUS15385</name>
</gene>
<feature type="transmembrane region" description="Helical" evidence="7">
    <location>
        <begin position="206"/>
        <end position="225"/>
    </location>
</feature>
<feature type="domain" description="Cationic amino acid transporter C-terminal" evidence="8">
    <location>
        <begin position="555"/>
        <end position="605"/>
    </location>
</feature>
<feature type="transmembrane region" description="Helical" evidence="7">
    <location>
        <begin position="497"/>
        <end position="517"/>
    </location>
</feature>
<feature type="transmembrane region" description="Helical" evidence="7">
    <location>
        <begin position="44"/>
        <end position="67"/>
    </location>
</feature>
<keyword evidence="4 7" id="KW-1133">Transmembrane helix</keyword>
<keyword evidence="3 7" id="KW-0812">Transmembrane</keyword>
<organism evidence="9 10">
    <name type="scientific">Clavelina lepadiformis</name>
    <name type="common">Light-bulb sea squirt</name>
    <name type="synonym">Ascidia lepadiformis</name>
    <dbReference type="NCBI Taxonomy" id="159417"/>
    <lineage>
        <taxon>Eukaryota</taxon>
        <taxon>Metazoa</taxon>
        <taxon>Chordata</taxon>
        <taxon>Tunicata</taxon>
        <taxon>Ascidiacea</taxon>
        <taxon>Aplousobranchia</taxon>
        <taxon>Clavelinidae</taxon>
        <taxon>Clavelina</taxon>
    </lineage>
</organism>
<comment type="caution">
    <text evidence="9">The sequence shown here is derived from an EMBL/GenBank/DDBJ whole genome shotgun (WGS) entry which is preliminary data.</text>
</comment>
<dbReference type="Proteomes" id="UP001642483">
    <property type="component" value="Unassembled WGS sequence"/>
</dbReference>
<feature type="transmembrane region" description="Helical" evidence="7">
    <location>
        <begin position="523"/>
        <end position="547"/>
    </location>
</feature>
<feature type="transmembrane region" description="Helical" evidence="7">
    <location>
        <begin position="324"/>
        <end position="353"/>
    </location>
</feature>
<evidence type="ECO:0000256" key="2">
    <source>
        <dbReference type="ARBA" id="ARBA00022448"/>
    </source>
</evidence>
<evidence type="ECO:0000256" key="4">
    <source>
        <dbReference type="ARBA" id="ARBA00022989"/>
    </source>
</evidence>
<dbReference type="InterPro" id="IPR029485">
    <property type="entry name" value="CAT_C"/>
</dbReference>
<feature type="transmembrane region" description="Helical" evidence="7">
    <location>
        <begin position="79"/>
        <end position="99"/>
    </location>
</feature>
<proteinExistence type="predicted"/>
<evidence type="ECO:0000256" key="7">
    <source>
        <dbReference type="SAM" id="Phobius"/>
    </source>
</evidence>
<evidence type="ECO:0000313" key="10">
    <source>
        <dbReference type="Proteomes" id="UP001642483"/>
    </source>
</evidence>
<accession>A0ABP0FXS7</accession>
<dbReference type="InterPro" id="IPR002293">
    <property type="entry name" value="AA/rel_permease1"/>
</dbReference>
<keyword evidence="10" id="KW-1185">Reference proteome</keyword>
<comment type="subcellular location">
    <subcellularLocation>
        <location evidence="1">Membrane</location>
        <topology evidence="1">Multi-pass membrane protein</topology>
    </subcellularLocation>
</comment>
<dbReference type="Pfam" id="PF13520">
    <property type="entry name" value="AA_permease_2"/>
    <property type="match status" value="1"/>
</dbReference>
<feature type="compositionally biased region" description="Polar residues" evidence="6">
    <location>
        <begin position="429"/>
        <end position="439"/>
    </location>
</feature>
<feature type="transmembrane region" description="Helical" evidence="7">
    <location>
        <begin position="584"/>
        <end position="602"/>
    </location>
</feature>
<evidence type="ECO:0000259" key="8">
    <source>
        <dbReference type="Pfam" id="PF13906"/>
    </source>
</evidence>
<dbReference type="PANTHER" id="PTHR43243">
    <property type="entry name" value="INNER MEMBRANE TRANSPORTER YGJI-RELATED"/>
    <property type="match status" value="1"/>
</dbReference>
<feature type="transmembrane region" description="Helical" evidence="7">
    <location>
        <begin position="280"/>
        <end position="304"/>
    </location>
</feature>
<keyword evidence="5 7" id="KW-0472">Membrane</keyword>
<dbReference type="PANTHER" id="PTHR43243:SF4">
    <property type="entry name" value="CATIONIC AMINO ACID TRANSPORTER 4"/>
    <property type="match status" value="1"/>
</dbReference>
<feature type="transmembrane region" description="Helical" evidence="7">
    <location>
        <begin position="237"/>
        <end position="259"/>
    </location>
</feature>
<evidence type="ECO:0000256" key="5">
    <source>
        <dbReference type="ARBA" id="ARBA00023136"/>
    </source>
</evidence>
<feature type="transmembrane region" description="Helical" evidence="7">
    <location>
        <begin position="399"/>
        <end position="418"/>
    </location>
</feature>
<feature type="transmembrane region" description="Helical" evidence="7">
    <location>
        <begin position="177"/>
        <end position="194"/>
    </location>
</feature>
<name>A0ABP0FXS7_CLALP</name>
<evidence type="ECO:0000256" key="1">
    <source>
        <dbReference type="ARBA" id="ARBA00004141"/>
    </source>
</evidence>
<feature type="transmembrane region" description="Helical" evidence="7">
    <location>
        <begin position="374"/>
        <end position="393"/>
    </location>
</feature>
<dbReference type="PIRSF" id="PIRSF006060">
    <property type="entry name" value="AA_transporter"/>
    <property type="match status" value="1"/>
</dbReference>
<keyword evidence="2" id="KW-0813">Transport</keyword>
<dbReference type="Pfam" id="PF13906">
    <property type="entry name" value="AA_permease_C"/>
    <property type="match status" value="1"/>
</dbReference>
<evidence type="ECO:0000256" key="6">
    <source>
        <dbReference type="SAM" id="MobiDB-lite"/>
    </source>
</evidence>